<evidence type="ECO:0000313" key="1">
    <source>
        <dbReference type="EMBL" id="ADY58297.1"/>
    </source>
</evidence>
<sequence>MALYEIETTAHIMISWADSEEQARSHAEEHYPEEDVLRIRKRPRDLWVISKRMLGLEGPVDPCDTARECLARASGDKLHAIRLYMIDTGSDLHEAQRAIEANMSLGW</sequence>
<dbReference type="HOGENOM" id="CLU_2208124_0_0_0"/>
<dbReference type="AlphaFoldDB" id="F0SG08"/>
<dbReference type="RefSeq" id="WP_013627040.1">
    <property type="nucleotide sequence ID" value="NC_015174.1"/>
</dbReference>
<evidence type="ECO:0000313" key="2">
    <source>
        <dbReference type="Proteomes" id="UP000006860"/>
    </source>
</evidence>
<dbReference type="EMBL" id="CP002546">
    <property type="protein sequence ID" value="ADY58297.1"/>
    <property type="molecule type" value="Genomic_DNA"/>
</dbReference>
<reference evidence="2" key="1">
    <citation type="submission" date="2011-02" db="EMBL/GenBank/DDBJ databases">
        <title>The complete genome of Planctomyces brasiliensis DSM 5305.</title>
        <authorList>
            <person name="Lucas S."/>
            <person name="Copeland A."/>
            <person name="Lapidus A."/>
            <person name="Bruce D."/>
            <person name="Goodwin L."/>
            <person name="Pitluck S."/>
            <person name="Kyrpides N."/>
            <person name="Mavromatis K."/>
            <person name="Pagani I."/>
            <person name="Ivanova N."/>
            <person name="Ovchinnikova G."/>
            <person name="Lu M."/>
            <person name="Detter J.C."/>
            <person name="Han C."/>
            <person name="Land M."/>
            <person name="Hauser L."/>
            <person name="Markowitz V."/>
            <person name="Cheng J.-F."/>
            <person name="Hugenholtz P."/>
            <person name="Woyke T."/>
            <person name="Wu D."/>
            <person name="Tindall B."/>
            <person name="Pomrenke H.G."/>
            <person name="Brambilla E."/>
            <person name="Klenk H.-P."/>
            <person name="Eisen J.A."/>
        </authorList>
    </citation>
    <scope>NUCLEOTIDE SEQUENCE [LARGE SCALE GENOMIC DNA]</scope>
    <source>
        <strain evidence="2">ATCC 49424 / DSM 5305 / JCM 21570 / NBRC 103401 / IFAM 1448</strain>
    </source>
</reference>
<dbReference type="InterPro" id="IPR046743">
    <property type="entry name" value="DUF6793"/>
</dbReference>
<gene>
    <name evidence="1" type="ordered locus">Plabr_0670</name>
</gene>
<dbReference type="Pfam" id="PF20593">
    <property type="entry name" value="DUF6793"/>
    <property type="match status" value="1"/>
</dbReference>
<dbReference type="OrthoDB" id="274994at2"/>
<dbReference type="Proteomes" id="UP000006860">
    <property type="component" value="Chromosome"/>
</dbReference>
<organism evidence="1 2">
    <name type="scientific">Rubinisphaera brasiliensis (strain ATCC 49424 / DSM 5305 / JCM 21570 / IAM 15109 / NBRC 103401 / IFAM 1448)</name>
    <name type="common">Planctomyces brasiliensis</name>
    <dbReference type="NCBI Taxonomy" id="756272"/>
    <lineage>
        <taxon>Bacteria</taxon>
        <taxon>Pseudomonadati</taxon>
        <taxon>Planctomycetota</taxon>
        <taxon>Planctomycetia</taxon>
        <taxon>Planctomycetales</taxon>
        <taxon>Planctomycetaceae</taxon>
        <taxon>Rubinisphaera</taxon>
    </lineage>
</organism>
<dbReference type="KEGG" id="pbs:Plabr_0670"/>
<protein>
    <submittedName>
        <fullName evidence="1">Uncharacterized protein</fullName>
    </submittedName>
</protein>
<keyword evidence="2" id="KW-1185">Reference proteome</keyword>
<accession>F0SG08</accession>
<dbReference type="eggNOG" id="ENOG5032TD5">
    <property type="taxonomic scope" value="Bacteria"/>
</dbReference>
<proteinExistence type="predicted"/>
<name>F0SG08_RUBBR</name>